<dbReference type="Proteomes" id="UP000749559">
    <property type="component" value="Unassembled WGS sequence"/>
</dbReference>
<sequence length="155" mass="18308">NNSRKRTMNFYIYSILANVILICSVMIEQSNASVLKVHESVAKLNKITDRNIIVKSAYSAKLTNGEPVANLRSKRSAYFNFNALMPGPRFHRHIRHNRPHRILRRRKFRQCVLRKITTGRKGTWTWLPAYKRYAWLPEEKPDKDDSFSKLMRYGK</sequence>
<reference evidence="1" key="1">
    <citation type="submission" date="2022-03" db="EMBL/GenBank/DDBJ databases">
        <authorList>
            <person name="Martin C."/>
        </authorList>
    </citation>
    <scope>NUCLEOTIDE SEQUENCE</scope>
</reference>
<evidence type="ECO:0000313" key="2">
    <source>
        <dbReference type="Proteomes" id="UP000749559"/>
    </source>
</evidence>
<dbReference type="AlphaFoldDB" id="A0A8J1Y2T7"/>
<protein>
    <submittedName>
        <fullName evidence="1">Uncharacterized protein</fullName>
    </submittedName>
</protein>
<organism evidence="1 2">
    <name type="scientific">Owenia fusiformis</name>
    <name type="common">Polychaete worm</name>
    <dbReference type="NCBI Taxonomy" id="6347"/>
    <lineage>
        <taxon>Eukaryota</taxon>
        <taxon>Metazoa</taxon>
        <taxon>Spiralia</taxon>
        <taxon>Lophotrochozoa</taxon>
        <taxon>Annelida</taxon>
        <taxon>Polychaeta</taxon>
        <taxon>Sedentaria</taxon>
        <taxon>Canalipalpata</taxon>
        <taxon>Sabellida</taxon>
        <taxon>Oweniida</taxon>
        <taxon>Oweniidae</taxon>
        <taxon>Owenia</taxon>
    </lineage>
</organism>
<accession>A0A8J1Y2T7</accession>
<keyword evidence="2" id="KW-1185">Reference proteome</keyword>
<evidence type="ECO:0000313" key="1">
    <source>
        <dbReference type="EMBL" id="CAH1785543.1"/>
    </source>
</evidence>
<proteinExistence type="predicted"/>
<comment type="caution">
    <text evidence="1">The sequence shown here is derived from an EMBL/GenBank/DDBJ whole genome shotgun (WGS) entry which is preliminary data.</text>
</comment>
<gene>
    <name evidence="1" type="ORF">OFUS_LOCUS11584</name>
</gene>
<feature type="non-terminal residue" evidence="1">
    <location>
        <position position="1"/>
    </location>
</feature>
<name>A0A8J1Y2T7_OWEFU</name>
<dbReference type="EMBL" id="CAIIXF020000006">
    <property type="protein sequence ID" value="CAH1785543.1"/>
    <property type="molecule type" value="Genomic_DNA"/>
</dbReference>